<reference evidence="3" key="1">
    <citation type="journal article" date="2019" name="Int. J. Syst. Evol. Microbiol.">
        <title>The Global Catalogue of Microorganisms (GCM) 10K type strain sequencing project: providing services to taxonomists for standard genome sequencing and annotation.</title>
        <authorList>
            <consortium name="The Broad Institute Genomics Platform"/>
            <consortium name="The Broad Institute Genome Sequencing Center for Infectious Disease"/>
            <person name="Wu L."/>
            <person name="Ma J."/>
        </authorList>
    </citation>
    <scope>NUCLEOTIDE SEQUENCE [LARGE SCALE GENOMIC DNA]</scope>
    <source>
        <strain evidence="3">JCM 18472</strain>
    </source>
</reference>
<comment type="caution">
    <text evidence="2">The sequence shown here is derived from an EMBL/GenBank/DDBJ whole genome shotgun (WGS) entry which is preliminary data.</text>
</comment>
<proteinExistence type="predicted"/>
<organism evidence="2 3">
    <name type="scientific">Modicisalibacter zincidurans</name>
    <dbReference type="NCBI Taxonomy" id="1178777"/>
    <lineage>
        <taxon>Bacteria</taxon>
        <taxon>Pseudomonadati</taxon>
        <taxon>Pseudomonadota</taxon>
        <taxon>Gammaproteobacteria</taxon>
        <taxon>Oceanospirillales</taxon>
        <taxon>Halomonadaceae</taxon>
        <taxon>Modicisalibacter</taxon>
    </lineage>
</organism>
<accession>A0ABP9R6N8</accession>
<sequence>MALLNPLLDPLRAALRRQLAERLTLLSGLNAPEFFDRRLFSGLLDTLESEGWLCQDNARRAFDSLLQEALARSRSLFDPALRQRLLQLARQHEVADPQLLSAVSPEAAGPAQPRSER</sequence>
<dbReference type="RefSeq" id="WP_031382331.1">
    <property type="nucleotide sequence ID" value="NZ_BAABKI010000010.1"/>
</dbReference>
<feature type="domain" description="GPAT/DHAPAT C-terminal" evidence="1">
    <location>
        <begin position="17"/>
        <end position="55"/>
    </location>
</feature>
<gene>
    <name evidence="2" type="ORF">GCM10023342_07880</name>
</gene>
<dbReference type="EMBL" id="BAABKI010000010">
    <property type="protein sequence ID" value="GAA5172056.1"/>
    <property type="molecule type" value="Genomic_DNA"/>
</dbReference>
<dbReference type="Proteomes" id="UP001500074">
    <property type="component" value="Unassembled WGS sequence"/>
</dbReference>
<dbReference type="InterPro" id="IPR045520">
    <property type="entry name" value="GPAT/DHAPAT_C"/>
</dbReference>
<evidence type="ECO:0000313" key="3">
    <source>
        <dbReference type="Proteomes" id="UP001500074"/>
    </source>
</evidence>
<protein>
    <recommendedName>
        <fullName evidence="1">GPAT/DHAPAT C-terminal domain-containing protein</fullName>
    </recommendedName>
</protein>
<keyword evidence="3" id="KW-1185">Reference proteome</keyword>
<evidence type="ECO:0000259" key="1">
    <source>
        <dbReference type="Pfam" id="PF19277"/>
    </source>
</evidence>
<dbReference type="Pfam" id="PF19277">
    <property type="entry name" value="GPAT_C"/>
    <property type="match status" value="1"/>
</dbReference>
<name>A0ABP9R6N8_9GAMM</name>
<evidence type="ECO:0000313" key="2">
    <source>
        <dbReference type="EMBL" id="GAA5172056.1"/>
    </source>
</evidence>